<keyword evidence="2" id="KW-0812">Transmembrane</keyword>
<evidence type="ECO:0000313" key="5">
    <source>
        <dbReference type="EMBL" id="RAJ10693.1"/>
    </source>
</evidence>
<evidence type="ECO:0000256" key="1">
    <source>
        <dbReference type="SAM" id="Coils"/>
    </source>
</evidence>
<dbReference type="SUPFAM" id="SSF55874">
    <property type="entry name" value="ATPase domain of HSP90 chaperone/DNA topoisomerase II/histidine kinase"/>
    <property type="match status" value="1"/>
</dbReference>
<name>A0A327R4N8_9BACT</name>
<keyword evidence="1" id="KW-0175">Coiled coil</keyword>
<dbReference type="AlphaFoldDB" id="A0A327R4N8"/>
<evidence type="ECO:0000259" key="3">
    <source>
        <dbReference type="Pfam" id="PF02518"/>
    </source>
</evidence>
<feature type="transmembrane region" description="Helical" evidence="2">
    <location>
        <begin position="64"/>
        <end position="87"/>
    </location>
</feature>
<evidence type="ECO:0000313" key="6">
    <source>
        <dbReference type="Proteomes" id="UP000249547"/>
    </source>
</evidence>
<dbReference type="GO" id="GO:0016020">
    <property type="term" value="C:membrane"/>
    <property type="evidence" value="ECO:0007669"/>
    <property type="project" value="InterPro"/>
</dbReference>
<dbReference type="InterPro" id="IPR010559">
    <property type="entry name" value="Sig_transdc_His_kin_internal"/>
</dbReference>
<dbReference type="EMBL" id="QLLL01000001">
    <property type="protein sequence ID" value="RAJ10693.1"/>
    <property type="molecule type" value="Genomic_DNA"/>
</dbReference>
<dbReference type="PANTHER" id="PTHR34220">
    <property type="entry name" value="SENSOR HISTIDINE KINASE YPDA"/>
    <property type="match status" value="1"/>
</dbReference>
<evidence type="ECO:0000256" key="2">
    <source>
        <dbReference type="SAM" id="Phobius"/>
    </source>
</evidence>
<dbReference type="InterPro" id="IPR036890">
    <property type="entry name" value="HATPase_C_sf"/>
</dbReference>
<keyword evidence="2" id="KW-0472">Membrane</keyword>
<dbReference type="Pfam" id="PF06580">
    <property type="entry name" value="His_kinase"/>
    <property type="match status" value="1"/>
</dbReference>
<keyword evidence="5" id="KW-0808">Transferase</keyword>
<dbReference type="Proteomes" id="UP000249547">
    <property type="component" value="Unassembled WGS sequence"/>
</dbReference>
<accession>A0A327R4N8</accession>
<reference evidence="5 6" key="1">
    <citation type="submission" date="2018-06" db="EMBL/GenBank/DDBJ databases">
        <title>Genomic Encyclopedia of Archaeal and Bacterial Type Strains, Phase II (KMG-II): from individual species to whole genera.</title>
        <authorList>
            <person name="Goeker M."/>
        </authorList>
    </citation>
    <scope>NUCLEOTIDE SEQUENCE [LARGE SCALE GENOMIC DNA]</scope>
    <source>
        <strain evidence="5 6">DSM 23857</strain>
    </source>
</reference>
<comment type="caution">
    <text evidence="5">The sequence shown here is derived from an EMBL/GenBank/DDBJ whole genome shotgun (WGS) entry which is preliminary data.</text>
</comment>
<dbReference type="Pfam" id="PF02518">
    <property type="entry name" value="HATPase_c"/>
    <property type="match status" value="1"/>
</dbReference>
<gene>
    <name evidence="5" type="ORF">LX64_00299</name>
</gene>
<keyword evidence="5" id="KW-0418">Kinase</keyword>
<feature type="domain" description="Histidine kinase/HSP90-like ATPase" evidence="3">
    <location>
        <begin position="251"/>
        <end position="297"/>
    </location>
</feature>
<feature type="transmembrane region" description="Helical" evidence="2">
    <location>
        <begin position="33"/>
        <end position="52"/>
    </location>
</feature>
<dbReference type="PANTHER" id="PTHR34220:SF7">
    <property type="entry name" value="SENSOR HISTIDINE KINASE YPDA"/>
    <property type="match status" value="1"/>
</dbReference>
<sequence>MRLVITTFLQCVLIGLAFGTFLYFTYDPRPVRIFINIVSSVCIGSLMCFVVYQRRYFTFFTQHLVLRMIIIILLLVASALVGQELAFILRATIVGDMAYKFANGGNVYALDILIALVVGIPMYVHEEGKSSLNNRITQQQFRLLQLEQQKTAFELELLRAKINPHFLYNVHNTIAGLISIDPAKAEQLVLLLSKFFRFSLNNNSSTFHEVATEIDIISTYLAMQKFRFDNRLTYHIAVDPNLQHQQVPSFILQPLVENAIKHGIEPNAGPGTIEVKVQAENGQIVMIIADNGPHFPVVPNGGMGLHMVMNKLQLLYSNNFSFELSNEPFKHVRISVAQQHHHDYRG</sequence>
<dbReference type="GO" id="GO:0000155">
    <property type="term" value="F:phosphorelay sensor kinase activity"/>
    <property type="evidence" value="ECO:0007669"/>
    <property type="project" value="InterPro"/>
</dbReference>
<dbReference type="RefSeq" id="WP_148707155.1">
    <property type="nucleotide sequence ID" value="NZ_QLLL01000001.1"/>
</dbReference>
<proteinExistence type="predicted"/>
<organism evidence="5 6">
    <name type="scientific">Chitinophaga skermanii</name>
    <dbReference type="NCBI Taxonomy" id="331697"/>
    <lineage>
        <taxon>Bacteria</taxon>
        <taxon>Pseudomonadati</taxon>
        <taxon>Bacteroidota</taxon>
        <taxon>Chitinophagia</taxon>
        <taxon>Chitinophagales</taxon>
        <taxon>Chitinophagaceae</taxon>
        <taxon>Chitinophaga</taxon>
    </lineage>
</organism>
<feature type="transmembrane region" description="Helical" evidence="2">
    <location>
        <begin position="107"/>
        <end position="125"/>
    </location>
</feature>
<dbReference type="InterPro" id="IPR050640">
    <property type="entry name" value="Bact_2-comp_sensor_kinase"/>
</dbReference>
<dbReference type="InterPro" id="IPR003594">
    <property type="entry name" value="HATPase_dom"/>
</dbReference>
<protein>
    <submittedName>
        <fullName evidence="5">Histidine kinase</fullName>
    </submittedName>
</protein>
<keyword evidence="6" id="KW-1185">Reference proteome</keyword>
<dbReference type="OrthoDB" id="9792992at2"/>
<evidence type="ECO:0000259" key="4">
    <source>
        <dbReference type="Pfam" id="PF06580"/>
    </source>
</evidence>
<feature type="domain" description="Signal transduction histidine kinase internal region" evidence="4">
    <location>
        <begin position="154"/>
        <end position="232"/>
    </location>
</feature>
<feature type="coiled-coil region" evidence="1">
    <location>
        <begin position="129"/>
        <end position="163"/>
    </location>
</feature>
<dbReference type="Gene3D" id="3.30.565.10">
    <property type="entry name" value="Histidine kinase-like ATPase, C-terminal domain"/>
    <property type="match status" value="1"/>
</dbReference>
<keyword evidence="2" id="KW-1133">Transmembrane helix</keyword>